<gene>
    <name evidence="5" type="ORF">CPB83DRAFT_853136</name>
</gene>
<dbReference type="PANTHER" id="PTHR12687:SF4">
    <property type="entry name" value="NUCLEOLAR COMPLEX PROTEIN 2 HOMOLOG"/>
    <property type="match status" value="1"/>
</dbReference>
<accession>A0A9P6JR06</accession>
<keyword evidence="6" id="KW-1185">Reference proteome</keyword>
<feature type="region of interest" description="Disordered" evidence="4">
    <location>
        <begin position="693"/>
        <end position="712"/>
    </location>
</feature>
<feature type="compositionally biased region" description="Basic residues" evidence="4">
    <location>
        <begin position="17"/>
        <end position="26"/>
    </location>
</feature>
<evidence type="ECO:0000256" key="1">
    <source>
        <dbReference type="ARBA" id="ARBA00004123"/>
    </source>
</evidence>
<keyword evidence="3" id="KW-0539">Nucleus</keyword>
<dbReference type="GO" id="GO:0030690">
    <property type="term" value="C:Noc1p-Noc2p complex"/>
    <property type="evidence" value="ECO:0007669"/>
    <property type="project" value="TreeGrafter"/>
</dbReference>
<evidence type="ECO:0000313" key="6">
    <source>
        <dbReference type="Proteomes" id="UP000807306"/>
    </source>
</evidence>
<comment type="caution">
    <text evidence="5">The sequence shown here is derived from an EMBL/GenBank/DDBJ whole genome shotgun (WGS) entry which is preliminary data.</text>
</comment>
<protein>
    <submittedName>
        <fullName evidence="5">Noc2p family-domain-containing protein</fullName>
    </submittedName>
</protein>
<sequence>MGKKASKATKKFATSGKLKKTIQARHKAQDIKKKIERRRGNKDKGKQKATNKDDDGEEGDKRPKGAKRMTVDSFLSGDFMDESDQDDDLGRENEEDDELDEGEVEDDVDSDDNASFASVDELDQEGQNHLLELSKLAEKDPEFFKYLQENDKELLEFDPDGLPDTALSEDEDEDENMEEEEEKVPVLTKQHLRSWQKPLLQQHSLRALRKLLIAFRSAAHMNEDGQVLAWSIDSSSVYSKLVNTALRYPPIVLEHHIPYKTLPNGKFKPPTQTPKFKALQKLILSHFHNITHILLQLTDEDMLRLALSESAKLIPYIISSRKSVKTYLKVKCLEIWSSAADGIRITAFLSIRRLAASADESILDTILKSTYLTLIRSSKSTSTYTLPSINLMKNSASDVFCVDHAAAYQHAFGYIRQLAIHLRNSMKVKTKEAYKNVYNWQFAHCVDFWCIVLGRACDANAEAAAGRESDLRPLVYPLVQVSLGAIKLVPNTRSNPFHLQILRSLCNLSSHTRTYIPISPYLIPILTASLQPSSKPKSSTLKPLDLETHIRIPQQYLKTRIMIEGIIEETSYLLTEWLASETVHGSIGFPELVVPVVVFLRKAIKTSSSTNSKSKGKSKPTVAMGSKEQASLKTLIERIEESAKWVDQKRSNVKFSPSKLGEVENWERDFSQKVATESPLGKYLKVQREKRERRKKLIDKAREGKDEILDQD</sequence>
<feature type="region of interest" description="Disordered" evidence="4">
    <location>
        <begin position="608"/>
        <end position="627"/>
    </location>
</feature>
<comment type="similarity">
    <text evidence="2">Belongs to the NOC2 family.</text>
</comment>
<feature type="compositionally biased region" description="Basic and acidic residues" evidence="4">
    <location>
        <begin position="42"/>
        <end position="63"/>
    </location>
</feature>
<dbReference type="GO" id="GO:0005654">
    <property type="term" value="C:nucleoplasm"/>
    <property type="evidence" value="ECO:0007669"/>
    <property type="project" value="TreeGrafter"/>
</dbReference>
<organism evidence="5 6">
    <name type="scientific">Crepidotus variabilis</name>
    <dbReference type="NCBI Taxonomy" id="179855"/>
    <lineage>
        <taxon>Eukaryota</taxon>
        <taxon>Fungi</taxon>
        <taxon>Dikarya</taxon>
        <taxon>Basidiomycota</taxon>
        <taxon>Agaricomycotina</taxon>
        <taxon>Agaricomycetes</taxon>
        <taxon>Agaricomycetidae</taxon>
        <taxon>Agaricales</taxon>
        <taxon>Agaricineae</taxon>
        <taxon>Crepidotaceae</taxon>
        <taxon>Crepidotus</taxon>
    </lineage>
</organism>
<name>A0A9P6JR06_9AGAR</name>
<dbReference type="OrthoDB" id="10266662at2759"/>
<evidence type="ECO:0000313" key="5">
    <source>
        <dbReference type="EMBL" id="KAF9529055.1"/>
    </source>
</evidence>
<dbReference type="Proteomes" id="UP000807306">
    <property type="component" value="Unassembled WGS sequence"/>
</dbReference>
<dbReference type="Pfam" id="PF03715">
    <property type="entry name" value="Noc2"/>
    <property type="match status" value="1"/>
</dbReference>
<feature type="compositionally biased region" description="Basic residues" evidence="4">
    <location>
        <begin position="1"/>
        <end position="10"/>
    </location>
</feature>
<dbReference type="GO" id="GO:0005730">
    <property type="term" value="C:nucleolus"/>
    <property type="evidence" value="ECO:0007669"/>
    <property type="project" value="TreeGrafter"/>
</dbReference>
<dbReference type="InterPro" id="IPR005343">
    <property type="entry name" value="Noc2"/>
</dbReference>
<evidence type="ECO:0000256" key="2">
    <source>
        <dbReference type="ARBA" id="ARBA00005907"/>
    </source>
</evidence>
<dbReference type="PANTHER" id="PTHR12687">
    <property type="entry name" value="NUCLEOLAR COMPLEX 2 AND RAD4-RELATED"/>
    <property type="match status" value="1"/>
</dbReference>
<dbReference type="GO" id="GO:0042273">
    <property type="term" value="P:ribosomal large subunit biogenesis"/>
    <property type="evidence" value="ECO:0007669"/>
    <property type="project" value="TreeGrafter"/>
</dbReference>
<feature type="compositionally biased region" description="Basic and acidic residues" evidence="4">
    <location>
        <begin position="698"/>
        <end position="712"/>
    </location>
</feature>
<feature type="compositionally biased region" description="Acidic residues" evidence="4">
    <location>
        <begin position="79"/>
        <end position="112"/>
    </location>
</feature>
<dbReference type="EMBL" id="MU157848">
    <property type="protein sequence ID" value="KAF9529055.1"/>
    <property type="molecule type" value="Genomic_DNA"/>
</dbReference>
<dbReference type="AlphaFoldDB" id="A0A9P6JR06"/>
<dbReference type="GO" id="GO:0030691">
    <property type="term" value="C:Noc2p-Noc3p complex"/>
    <property type="evidence" value="ECO:0007669"/>
    <property type="project" value="TreeGrafter"/>
</dbReference>
<comment type="subcellular location">
    <subcellularLocation>
        <location evidence="1">Nucleus</location>
    </subcellularLocation>
</comment>
<evidence type="ECO:0000256" key="4">
    <source>
        <dbReference type="SAM" id="MobiDB-lite"/>
    </source>
</evidence>
<reference evidence="5" key="1">
    <citation type="submission" date="2020-11" db="EMBL/GenBank/DDBJ databases">
        <authorList>
            <consortium name="DOE Joint Genome Institute"/>
            <person name="Ahrendt S."/>
            <person name="Riley R."/>
            <person name="Andreopoulos W."/>
            <person name="Labutti K."/>
            <person name="Pangilinan J."/>
            <person name="Ruiz-Duenas F.J."/>
            <person name="Barrasa J.M."/>
            <person name="Sanchez-Garcia M."/>
            <person name="Camarero S."/>
            <person name="Miyauchi S."/>
            <person name="Serrano A."/>
            <person name="Linde D."/>
            <person name="Babiker R."/>
            <person name="Drula E."/>
            <person name="Ayuso-Fernandez I."/>
            <person name="Pacheco R."/>
            <person name="Padilla G."/>
            <person name="Ferreira P."/>
            <person name="Barriuso J."/>
            <person name="Kellner H."/>
            <person name="Castanera R."/>
            <person name="Alfaro M."/>
            <person name="Ramirez L."/>
            <person name="Pisabarro A.G."/>
            <person name="Kuo A."/>
            <person name="Tritt A."/>
            <person name="Lipzen A."/>
            <person name="He G."/>
            <person name="Yan M."/>
            <person name="Ng V."/>
            <person name="Cullen D."/>
            <person name="Martin F."/>
            <person name="Rosso M.-N."/>
            <person name="Henrissat B."/>
            <person name="Hibbett D."/>
            <person name="Martinez A.T."/>
            <person name="Grigoriev I.V."/>
        </authorList>
    </citation>
    <scope>NUCLEOTIDE SEQUENCE</scope>
    <source>
        <strain evidence="5">CBS 506.95</strain>
    </source>
</reference>
<feature type="region of interest" description="Disordered" evidence="4">
    <location>
        <begin position="156"/>
        <end position="179"/>
    </location>
</feature>
<feature type="region of interest" description="Disordered" evidence="4">
    <location>
        <begin position="1"/>
        <end position="117"/>
    </location>
</feature>
<evidence type="ECO:0000256" key="3">
    <source>
        <dbReference type="ARBA" id="ARBA00023242"/>
    </source>
</evidence>
<proteinExistence type="inferred from homology"/>